<accession>A0A381WE40</accession>
<evidence type="ECO:0000313" key="1">
    <source>
        <dbReference type="EMBL" id="SVA50227.1"/>
    </source>
</evidence>
<sequence>MQIRPKSEIVINMVIWREVSIK</sequence>
<reference evidence="1" key="1">
    <citation type="submission" date="2018-05" db="EMBL/GenBank/DDBJ databases">
        <authorList>
            <person name="Lanie J.A."/>
            <person name="Ng W.-L."/>
            <person name="Kazmierczak K.M."/>
            <person name="Andrzejewski T.M."/>
            <person name="Davidsen T.M."/>
            <person name="Wayne K.J."/>
            <person name="Tettelin H."/>
            <person name="Glass J.I."/>
            <person name="Rusch D."/>
            <person name="Podicherti R."/>
            <person name="Tsui H.-C.T."/>
            <person name="Winkler M.E."/>
        </authorList>
    </citation>
    <scope>NUCLEOTIDE SEQUENCE</scope>
</reference>
<name>A0A381WE40_9ZZZZ</name>
<dbReference type="EMBL" id="UINC01011373">
    <property type="protein sequence ID" value="SVA50227.1"/>
    <property type="molecule type" value="Genomic_DNA"/>
</dbReference>
<proteinExistence type="predicted"/>
<dbReference type="AlphaFoldDB" id="A0A381WE40"/>
<protein>
    <submittedName>
        <fullName evidence="1">Uncharacterized protein</fullName>
    </submittedName>
</protein>
<organism evidence="1">
    <name type="scientific">marine metagenome</name>
    <dbReference type="NCBI Taxonomy" id="408172"/>
    <lineage>
        <taxon>unclassified sequences</taxon>
        <taxon>metagenomes</taxon>
        <taxon>ecological metagenomes</taxon>
    </lineage>
</organism>
<gene>
    <name evidence="1" type="ORF">METZ01_LOCUS103081</name>
</gene>